<reference evidence="2" key="1">
    <citation type="submission" date="2021-02" db="EMBL/GenBank/DDBJ databases">
        <authorList>
            <person name="Nowell W R."/>
        </authorList>
    </citation>
    <scope>NUCLEOTIDE SEQUENCE</scope>
</reference>
<dbReference type="Proteomes" id="UP000663866">
    <property type="component" value="Unassembled WGS sequence"/>
</dbReference>
<evidence type="ECO:0000313" key="2">
    <source>
        <dbReference type="EMBL" id="CAF4556981.1"/>
    </source>
</evidence>
<dbReference type="AlphaFoldDB" id="A0A820Z9D6"/>
<evidence type="ECO:0000313" key="3">
    <source>
        <dbReference type="Proteomes" id="UP000663866"/>
    </source>
</evidence>
<gene>
    <name evidence="2" type="ORF">OVN521_LOCUS43481</name>
</gene>
<dbReference type="EMBL" id="CAJOBG010062327">
    <property type="protein sequence ID" value="CAF4556981.1"/>
    <property type="molecule type" value="Genomic_DNA"/>
</dbReference>
<organism evidence="2 3">
    <name type="scientific">Rotaria magnacalcarata</name>
    <dbReference type="NCBI Taxonomy" id="392030"/>
    <lineage>
        <taxon>Eukaryota</taxon>
        <taxon>Metazoa</taxon>
        <taxon>Spiralia</taxon>
        <taxon>Gnathifera</taxon>
        <taxon>Rotifera</taxon>
        <taxon>Eurotatoria</taxon>
        <taxon>Bdelloidea</taxon>
        <taxon>Philodinida</taxon>
        <taxon>Philodinidae</taxon>
        <taxon>Rotaria</taxon>
    </lineage>
</organism>
<dbReference type="InterPro" id="IPR001810">
    <property type="entry name" value="F-box_dom"/>
</dbReference>
<sequence>MNDIHLLDPPNEMFRIIFNKLNATDMLYSLVNVNQRFDRVVLDPLNVQYLDFVTKPFNMRNLSIHAQILQKVRENILPRIKDKVKKLTVDPISMKFILGIVRYSQLYSLSLIDYKPKILLQYFS</sequence>
<comment type="caution">
    <text evidence="2">The sequence shown here is derived from an EMBL/GenBank/DDBJ whole genome shotgun (WGS) entry which is preliminary data.</text>
</comment>
<feature type="domain" description="F-box" evidence="1">
    <location>
        <begin position="3"/>
        <end position="52"/>
    </location>
</feature>
<keyword evidence="3" id="KW-1185">Reference proteome</keyword>
<proteinExistence type="predicted"/>
<accession>A0A820Z9D6</accession>
<name>A0A820Z9D6_9BILA</name>
<feature type="non-terminal residue" evidence="2">
    <location>
        <position position="124"/>
    </location>
</feature>
<evidence type="ECO:0000259" key="1">
    <source>
        <dbReference type="PROSITE" id="PS50181"/>
    </source>
</evidence>
<dbReference type="PROSITE" id="PS50181">
    <property type="entry name" value="FBOX"/>
    <property type="match status" value="1"/>
</dbReference>
<protein>
    <recommendedName>
        <fullName evidence="1">F-box domain-containing protein</fullName>
    </recommendedName>
</protein>